<evidence type="ECO:0000313" key="4">
    <source>
        <dbReference type="Proteomes" id="UP000654947"/>
    </source>
</evidence>
<dbReference type="AlphaFoldDB" id="A0A918X6V8"/>
<evidence type="ECO:0000256" key="2">
    <source>
        <dbReference type="RuleBase" id="RU000461"/>
    </source>
</evidence>
<sequence length="251" mass="27925">MIQTDPSILFMDPPEHQRVRRLLARAFTSKHIEWMRPRIERMVTGLLDGMVEHGHPADDMIGVLAAALDDEDFSEDELAVFGVTLLLAGDETASNQIANFTFTLLTHPDQLALLRAEPELLPGAVEELLRFVPLGTGTGYPFIATRDVEFPGATLREGEAITVHTGAANRDPQLCDDPDELDLRRPPVKHFAFGHGAHYCLGAELARIELQVALRELLRRFPGLELAVPADKVEFRDDRLARGPATLPVRW</sequence>
<dbReference type="InterPro" id="IPR036396">
    <property type="entry name" value="Cyt_P450_sf"/>
</dbReference>
<reference evidence="3 4" key="1">
    <citation type="journal article" date="2014" name="Int. J. Syst. Evol. Microbiol.">
        <title>Complete genome sequence of Corynebacterium casei LMG S-19264T (=DSM 44701T), isolated from a smear-ripened cheese.</title>
        <authorList>
            <consortium name="US DOE Joint Genome Institute (JGI-PGF)"/>
            <person name="Walter F."/>
            <person name="Albersmeier A."/>
            <person name="Kalinowski J."/>
            <person name="Ruckert C."/>
        </authorList>
    </citation>
    <scope>NUCLEOTIDE SEQUENCE [LARGE SCALE GENOMIC DNA]</scope>
    <source>
        <strain evidence="3 4">KCTC 19473</strain>
    </source>
</reference>
<keyword evidence="2" id="KW-0479">Metal-binding</keyword>
<organism evidence="3 4">
    <name type="scientific">Nocardiopsis kunsanensis</name>
    <dbReference type="NCBI Taxonomy" id="141693"/>
    <lineage>
        <taxon>Bacteria</taxon>
        <taxon>Bacillati</taxon>
        <taxon>Actinomycetota</taxon>
        <taxon>Actinomycetes</taxon>
        <taxon>Streptosporangiales</taxon>
        <taxon>Nocardiopsidaceae</taxon>
        <taxon>Nocardiopsis</taxon>
    </lineage>
</organism>
<dbReference type="GO" id="GO:0005506">
    <property type="term" value="F:iron ion binding"/>
    <property type="evidence" value="ECO:0007669"/>
    <property type="project" value="InterPro"/>
</dbReference>
<keyword evidence="4" id="KW-1185">Reference proteome</keyword>
<dbReference type="RefSeq" id="WP_230479839.1">
    <property type="nucleotide sequence ID" value="NZ_BMXL01000001.1"/>
</dbReference>
<dbReference type="PRINTS" id="PR00385">
    <property type="entry name" value="P450"/>
</dbReference>
<accession>A0A918X6V8</accession>
<dbReference type="PANTHER" id="PTHR46696:SF1">
    <property type="entry name" value="CYTOCHROME P450 YJIB-RELATED"/>
    <property type="match status" value="1"/>
</dbReference>
<dbReference type="PANTHER" id="PTHR46696">
    <property type="entry name" value="P450, PUTATIVE (EUROFUNG)-RELATED"/>
    <property type="match status" value="1"/>
</dbReference>
<dbReference type="SUPFAM" id="SSF48264">
    <property type="entry name" value="Cytochrome P450"/>
    <property type="match status" value="1"/>
</dbReference>
<dbReference type="GO" id="GO:0004497">
    <property type="term" value="F:monooxygenase activity"/>
    <property type="evidence" value="ECO:0007669"/>
    <property type="project" value="UniProtKB-KW"/>
</dbReference>
<keyword evidence="2" id="KW-0349">Heme</keyword>
<dbReference type="PROSITE" id="PS00086">
    <property type="entry name" value="CYTOCHROME_P450"/>
    <property type="match status" value="1"/>
</dbReference>
<comment type="caution">
    <text evidence="3">The sequence shown here is derived from an EMBL/GenBank/DDBJ whole genome shotgun (WGS) entry which is preliminary data.</text>
</comment>
<dbReference type="Gene3D" id="1.10.630.10">
    <property type="entry name" value="Cytochrome P450"/>
    <property type="match status" value="2"/>
</dbReference>
<evidence type="ECO:0000256" key="1">
    <source>
        <dbReference type="ARBA" id="ARBA00010617"/>
    </source>
</evidence>
<dbReference type="Proteomes" id="UP000654947">
    <property type="component" value="Unassembled WGS sequence"/>
</dbReference>
<keyword evidence="2" id="KW-0408">Iron</keyword>
<name>A0A918X6V8_9ACTN</name>
<comment type="similarity">
    <text evidence="1 2">Belongs to the cytochrome P450 family.</text>
</comment>
<keyword evidence="2" id="KW-0503">Monooxygenase</keyword>
<protein>
    <recommendedName>
        <fullName evidence="5">Cytochrome P450</fullName>
    </recommendedName>
</protein>
<dbReference type="PRINTS" id="PR00463">
    <property type="entry name" value="EP450I"/>
</dbReference>
<dbReference type="InterPro" id="IPR001128">
    <property type="entry name" value="Cyt_P450"/>
</dbReference>
<evidence type="ECO:0000313" key="3">
    <source>
        <dbReference type="EMBL" id="GHD15729.1"/>
    </source>
</evidence>
<dbReference type="GO" id="GO:0020037">
    <property type="term" value="F:heme binding"/>
    <property type="evidence" value="ECO:0007669"/>
    <property type="project" value="InterPro"/>
</dbReference>
<dbReference type="EMBL" id="BMXL01000001">
    <property type="protein sequence ID" value="GHD15729.1"/>
    <property type="molecule type" value="Genomic_DNA"/>
</dbReference>
<keyword evidence="2" id="KW-0560">Oxidoreductase</keyword>
<dbReference type="InterPro" id="IPR017972">
    <property type="entry name" value="Cyt_P450_CS"/>
</dbReference>
<dbReference type="Pfam" id="PF00067">
    <property type="entry name" value="p450"/>
    <property type="match status" value="1"/>
</dbReference>
<evidence type="ECO:0008006" key="5">
    <source>
        <dbReference type="Google" id="ProtNLM"/>
    </source>
</evidence>
<dbReference type="InterPro" id="IPR002401">
    <property type="entry name" value="Cyt_P450_E_grp-I"/>
</dbReference>
<dbReference type="GO" id="GO:0016705">
    <property type="term" value="F:oxidoreductase activity, acting on paired donors, with incorporation or reduction of molecular oxygen"/>
    <property type="evidence" value="ECO:0007669"/>
    <property type="project" value="InterPro"/>
</dbReference>
<gene>
    <name evidence="3" type="ORF">GCM10007147_03420</name>
</gene>
<proteinExistence type="inferred from homology"/>